<sequence>MNMGYELRTMKMLTSRFRDSKLRRTDRKFCLLQLNRLLLTKGMKMSGLLIVPLLLPLTL</sequence>
<dbReference type="Proteomes" id="UP001174909">
    <property type="component" value="Unassembled WGS sequence"/>
</dbReference>
<organism evidence="1 2">
    <name type="scientific">Geodia barretti</name>
    <name type="common">Barrett's horny sponge</name>
    <dbReference type="NCBI Taxonomy" id="519541"/>
    <lineage>
        <taxon>Eukaryota</taxon>
        <taxon>Metazoa</taxon>
        <taxon>Porifera</taxon>
        <taxon>Demospongiae</taxon>
        <taxon>Heteroscleromorpha</taxon>
        <taxon>Tetractinellida</taxon>
        <taxon>Astrophorina</taxon>
        <taxon>Geodiidae</taxon>
        <taxon>Geodia</taxon>
    </lineage>
</organism>
<protein>
    <submittedName>
        <fullName evidence="1">Uncharacterized protein</fullName>
    </submittedName>
</protein>
<keyword evidence="2" id="KW-1185">Reference proteome</keyword>
<evidence type="ECO:0000313" key="2">
    <source>
        <dbReference type="Proteomes" id="UP001174909"/>
    </source>
</evidence>
<dbReference type="AlphaFoldDB" id="A0AA35XF62"/>
<name>A0AA35XF62_GEOBA</name>
<reference evidence="1" key="1">
    <citation type="submission" date="2023-03" db="EMBL/GenBank/DDBJ databases">
        <authorList>
            <person name="Steffen K."/>
            <person name="Cardenas P."/>
        </authorList>
    </citation>
    <scope>NUCLEOTIDE SEQUENCE</scope>
</reference>
<comment type="caution">
    <text evidence="1">The sequence shown here is derived from an EMBL/GenBank/DDBJ whole genome shotgun (WGS) entry which is preliminary data.</text>
</comment>
<proteinExistence type="predicted"/>
<dbReference type="EMBL" id="CASHTH010004251">
    <property type="protein sequence ID" value="CAI8055149.1"/>
    <property type="molecule type" value="Genomic_DNA"/>
</dbReference>
<evidence type="ECO:0000313" key="1">
    <source>
        <dbReference type="EMBL" id="CAI8055149.1"/>
    </source>
</evidence>
<accession>A0AA35XF62</accession>
<gene>
    <name evidence="1" type="ORF">GBAR_LOCUS30109</name>
</gene>